<dbReference type="AlphaFoldDB" id="A0A640MK50"/>
<organism evidence="1">
    <name type="scientific">Bacillus anthracis</name>
    <name type="common">anthrax bacterium</name>
    <dbReference type="NCBI Taxonomy" id="1392"/>
    <lineage>
        <taxon>Bacteria</taxon>
        <taxon>Bacillati</taxon>
        <taxon>Bacillota</taxon>
        <taxon>Bacilli</taxon>
        <taxon>Bacillales</taxon>
        <taxon>Bacillaceae</taxon>
        <taxon>Bacillus</taxon>
        <taxon>Bacillus cereus group</taxon>
    </lineage>
</organism>
<sequence>MKKYIVNKRAIDGDELLQLIIDSDGIYESTLEKLLQCNRISLEARLNTLEKHKWISKGKLAKHFYYAKKFDLDNLNHLDLQSDALQKMLTLGFRTNKLSIAMNQQKQIITSFHSTVKKIYTHKNFSQKPQAYQLFNQCLSNENKELFSKFINHHHVEVPIHFSSIYDKNQPIHTHSLDTLDVIAIPTKQQLPTIKEKLKDFNMYQVKNNTGFIRDDILLYIQSEDCFFFYSKNEQRQWILCKVDSLFEFIFYLSNYFKSSKQINFSNDEEKYRTLETLYVKSNKNRKQYNTIGKKNAKKEAQS</sequence>
<comment type="caution">
    <text evidence="1">The sequence shown here is derived from an EMBL/GenBank/DDBJ whole genome shotgun (WGS) entry which is preliminary data.</text>
</comment>
<evidence type="ECO:0000313" key="1">
    <source>
        <dbReference type="EMBL" id="GEU13789.1"/>
    </source>
</evidence>
<name>A0A640MK50_BACAN</name>
<gene>
    <name evidence="1" type="ORF">QuyetLC_44930</name>
</gene>
<accession>A0A640MK50</accession>
<proteinExistence type="predicted"/>
<reference evidence="1" key="2">
    <citation type="submission" date="2019-12" db="EMBL/GenBank/DDBJ databases">
        <authorList>
            <person name="Hoang T.H.H."/>
            <person name="Okutani A."/>
        </authorList>
    </citation>
    <scope>NUCLEOTIDE SEQUENCE</scope>
    <source>
        <strain evidence="1">QuyetLC</strain>
    </source>
</reference>
<protein>
    <submittedName>
        <fullName evidence="1">Uncharacterized protein</fullName>
    </submittedName>
</protein>
<reference evidence="1" key="1">
    <citation type="submission" date="2019-12" db="EMBL/GenBank/DDBJ databases">
        <title>Epidemiological and comparative genomic analysis of Bacillus anthracis isolated from northern Vietnam.</title>
        <authorList>
            <person name="Hoang T.T.H."/>
            <person name="Dang D.A."/>
            <person name="Pham M.H."/>
            <person name="Luong M.H."/>
            <person name="Tran N.D."/>
            <person name="Nguyen T.H."/>
            <person name="Nguyen T.T."/>
            <person name="Inoue S."/>
            <person name="Morikawa S."/>
            <person name="Okutani A."/>
        </authorList>
    </citation>
    <scope>NUCLEOTIDE SEQUENCE</scope>
    <source>
        <strain evidence="1">QuyetLC</strain>
    </source>
</reference>
<dbReference type="EMBL" id="BLEY01000065">
    <property type="protein sequence ID" value="GEU13789.1"/>
    <property type="molecule type" value="Genomic_DNA"/>
</dbReference>